<keyword evidence="4" id="KW-1185">Reference proteome</keyword>
<dbReference type="RefSeq" id="XP_030758661.1">
    <property type="nucleotide sequence ID" value="XM_030902801.1"/>
</dbReference>
<gene>
    <name evidence="5" type="primary">LOC115884273</name>
</gene>
<dbReference type="InParanoid" id="A0A6J2Y601"/>
<feature type="domain" description="URB1 C-terminal" evidence="3">
    <location>
        <begin position="1452"/>
        <end position="1641"/>
    </location>
</feature>
<dbReference type="PANTHER" id="PTHR13500:SF0">
    <property type="entry name" value="NUCLEOLAR PRE-RIBOSOMAL-ASSOCIATED PROTEIN 1"/>
    <property type="match status" value="1"/>
</dbReference>
<evidence type="ECO:0000259" key="2">
    <source>
        <dbReference type="Pfam" id="PF11707"/>
    </source>
</evidence>
<protein>
    <submittedName>
        <fullName evidence="5">Uncharacterized protein LOC115884273</fullName>
    </submittedName>
</protein>
<evidence type="ECO:0000313" key="5">
    <source>
        <dbReference type="RefSeq" id="XP_030758661.1"/>
    </source>
</evidence>
<sequence>MDVEENIDTPSSKKRKISDNKNEESPKTKKAKSYSVKEFRKKLNSDNKLIALQEFQQKLNDPNHDYVFDYLENGGNVLELLQILENDSTIPPSIVFKLITLILLKINANYSQFYNSSYEACRYLINNYIPVIHKMIGLSSSKEERKTCLKLLTAMVAFSSNLAKDILVNVKFHTPNIELLTKHTEDKDNVRDNFIHFVTGFLIDSDFHILQIFLQRSSLFTSIISGLQYDRADTVCLIIAAMKNYILQNSAVMKTTKMHVFNTAIVRDIVNLYNWKGPGGFKALKNDKIVVEVDKVEKSKVNECVHDFLLVLCTNLKYGVIFKDPLVGLGRKNQNGLMYTVVNSLDRPWEHSYASELVIKIAQACPDLCQNIWTILKPFLEPRLTEKWLKAVEFIKSLLDVLDPSCIEYCVTELTPQQLAQIIEILVSPAPILKLLLSGDAVNKDLQLKKHVYDIMSAMLKRIDTYLQAMKSKFSPNDCKITATILSNFIQKHYPFSEKLFSDWRDFKPVDNEQKFDFLEVVLDILKSYQNLAPQMLFKFTSFNFAFDDFFVESIENDRHEILQIKAIDIFLDIDNSYFLPKSDIFENVTSLLLKMYHKHKSEDIQIVLYKILKNTDIFDGCLYEIQVWCNGIFNFDNISESFIETFVNTLKDVSANILVYQKELSLVSVQENTSLFNFNEDLEDMTYQIKHSHFSILTAGFLKHLQQTNLSKTLKKYLEFVLINIFHSQTIPNKYLSVVQMYHSTVPDHVLKYIQDWTEGNCEPLIKTKGSLGVFKKFSESFLSSTIENEFFDNSEYPGFYVDLLKAATFYFTNLTSFSVVTENHSKNWIFCIEQVHNSNFFNASCFEVVLGNPNLAIHFNIKSATKDTATGICTRAIHKVVQTFRDLSLDVEEYVGVYSQSIFNSIIKGLKKPKKFRLSENVGEYLKVFPLSYEYCISLLERTLDVLENCDISVSEILSYALSRTAELSRSNELLKPLDQTTILNISKYIIELIKLGHNCFNLSKALKCYLEVFPYSIDHIDQTLFPALLEIKEYNKENTDLIVFLLERNLTLSKHIETNIVAVAEKKGLILPLTHVLVNSKNNEGILKIIYENLEGSLLKALQKPQKVGQHFLKDYNIAVLIESFMPVEKCSQFTDKVHRFEVTEVFHLKFLEAVFSKVLNTKELNEKQAGNVILTFIHLIMFLFKKKSSSEDSTVKISESVNIFNRVLEKLSKHSYNNLKSVSSHESFKTFCKYALKFGVSGQHILLATLCMSLNILKTSIEKEEVAELLEMLLSHSEFLNVVLSEHTDSKLEILKLLLIISENWQELIEKSHVAIVLSAYRGLVTRCDRVILKLLKLYESKPDQSHFYDFKPFLWGRSAATHYSVRTSIESSLTRQPKINNVLSVLKEELVNNTITNYSLNDNLHDDDTEVTDSRCYDLKFILPLFSHILAPEQQVKTYVFTRSGALSLTVVGLSSRDKQVRQAACHVLSRFYFHLEARQTGKDNPLWIRFVEALCKGTAVLPDFKLNNFSAIFFARMSLILTNPTHPMYSPLCSYLSAKQVLDLSTVPEIYTLLFSSDVNFKEHRSFILEVLRDGLRTERDFLDLLKSMGLKMLLELSSSCLADTQCKLLISEVLYSACKVPLAVKMLCENYSLLVQLYNVVWSVLSDKKGTNMISKVLKIFLEIVKVRQDEYTNSQVSNLFLNIAGSDMFASFKDEDLTYFYEVFYRTFLNVPGLIRDKDKVLDIVLEKSDDKFSKYLRKYGCNYVQDISPELQVQDKYFYLRLLVFNMMK</sequence>
<feature type="compositionally biased region" description="Basic and acidic residues" evidence="1">
    <location>
        <begin position="17"/>
        <end position="27"/>
    </location>
</feature>
<dbReference type="OrthoDB" id="72892at2759"/>
<dbReference type="GeneID" id="115884273"/>
<dbReference type="InterPro" id="IPR032436">
    <property type="entry name" value="URB1_C"/>
</dbReference>
<name>A0A6J2Y601_SITOR</name>
<dbReference type="InterPro" id="IPR016024">
    <property type="entry name" value="ARM-type_fold"/>
</dbReference>
<proteinExistence type="predicted"/>
<dbReference type="Pfam" id="PF11707">
    <property type="entry name" value="Npa1"/>
    <property type="match status" value="1"/>
</dbReference>
<dbReference type="InterPro" id="IPR039844">
    <property type="entry name" value="URB1"/>
</dbReference>
<accession>A0A6J2Y601</accession>
<evidence type="ECO:0000313" key="4">
    <source>
        <dbReference type="Proteomes" id="UP000504635"/>
    </source>
</evidence>
<dbReference type="GO" id="GO:0000463">
    <property type="term" value="P:maturation of LSU-rRNA from tricistronic rRNA transcript (SSU-rRNA, 5.8S rRNA, LSU-rRNA)"/>
    <property type="evidence" value="ECO:0007669"/>
    <property type="project" value="TreeGrafter"/>
</dbReference>
<dbReference type="Pfam" id="PF16201">
    <property type="entry name" value="NopRA1"/>
    <property type="match status" value="1"/>
</dbReference>
<feature type="domain" description="URB1 N-terminal" evidence="2">
    <location>
        <begin position="94"/>
        <end position="390"/>
    </location>
</feature>
<evidence type="ECO:0000259" key="3">
    <source>
        <dbReference type="Pfam" id="PF16201"/>
    </source>
</evidence>
<dbReference type="Proteomes" id="UP000504635">
    <property type="component" value="Unplaced"/>
</dbReference>
<dbReference type="SUPFAM" id="SSF48371">
    <property type="entry name" value="ARM repeat"/>
    <property type="match status" value="1"/>
</dbReference>
<dbReference type="PANTHER" id="PTHR13500">
    <property type="entry name" value="NUCLEOLAR PRERIBOSOMAL-ASSOCIATED PROTEIN 1"/>
    <property type="match status" value="1"/>
</dbReference>
<evidence type="ECO:0000256" key="1">
    <source>
        <dbReference type="SAM" id="MobiDB-lite"/>
    </source>
</evidence>
<dbReference type="GO" id="GO:0005730">
    <property type="term" value="C:nucleolus"/>
    <property type="evidence" value="ECO:0007669"/>
    <property type="project" value="TreeGrafter"/>
</dbReference>
<dbReference type="KEGG" id="soy:115884273"/>
<dbReference type="GO" id="GO:0000466">
    <property type="term" value="P:maturation of 5.8S rRNA from tricistronic rRNA transcript (SSU-rRNA, 5.8S rRNA, LSU-rRNA)"/>
    <property type="evidence" value="ECO:0007669"/>
    <property type="project" value="TreeGrafter"/>
</dbReference>
<dbReference type="InterPro" id="IPR021714">
    <property type="entry name" value="URB1_N"/>
</dbReference>
<feature type="region of interest" description="Disordered" evidence="1">
    <location>
        <begin position="1"/>
        <end position="35"/>
    </location>
</feature>
<reference evidence="5" key="1">
    <citation type="submission" date="2025-08" db="UniProtKB">
        <authorList>
            <consortium name="RefSeq"/>
        </authorList>
    </citation>
    <scope>IDENTIFICATION</scope>
    <source>
        <tissue evidence="5">Gonads</tissue>
    </source>
</reference>
<dbReference type="FunCoup" id="A0A6J2Y601">
    <property type="interactions" value="632"/>
</dbReference>
<organism evidence="4 5">
    <name type="scientific">Sitophilus oryzae</name>
    <name type="common">Rice weevil</name>
    <name type="synonym">Curculio oryzae</name>
    <dbReference type="NCBI Taxonomy" id="7048"/>
    <lineage>
        <taxon>Eukaryota</taxon>
        <taxon>Metazoa</taxon>
        <taxon>Ecdysozoa</taxon>
        <taxon>Arthropoda</taxon>
        <taxon>Hexapoda</taxon>
        <taxon>Insecta</taxon>
        <taxon>Pterygota</taxon>
        <taxon>Neoptera</taxon>
        <taxon>Endopterygota</taxon>
        <taxon>Coleoptera</taxon>
        <taxon>Polyphaga</taxon>
        <taxon>Cucujiformia</taxon>
        <taxon>Curculionidae</taxon>
        <taxon>Dryophthorinae</taxon>
        <taxon>Sitophilus</taxon>
    </lineage>
</organism>